<organism evidence="3 4">
    <name type="scientific">Colletotrichum kahawae</name>
    <name type="common">Coffee berry disease fungus</name>
    <dbReference type="NCBI Taxonomy" id="34407"/>
    <lineage>
        <taxon>Eukaryota</taxon>
        <taxon>Fungi</taxon>
        <taxon>Dikarya</taxon>
        <taxon>Ascomycota</taxon>
        <taxon>Pezizomycotina</taxon>
        <taxon>Sordariomycetes</taxon>
        <taxon>Hypocreomycetidae</taxon>
        <taxon>Glomerellales</taxon>
        <taxon>Glomerellaceae</taxon>
        <taxon>Colletotrichum</taxon>
        <taxon>Colletotrichum gloeosporioides species complex</taxon>
    </lineage>
</organism>
<feature type="chain" id="PRO_5042124906" evidence="2">
    <location>
        <begin position="19"/>
        <end position="448"/>
    </location>
</feature>
<protein>
    <submittedName>
        <fullName evidence="3">Uncharacterized protein</fullName>
    </submittedName>
</protein>
<feature type="compositionally biased region" description="Basic and acidic residues" evidence="1">
    <location>
        <begin position="126"/>
        <end position="147"/>
    </location>
</feature>
<accession>A0AAD9Y1A9</accession>
<comment type="caution">
    <text evidence="3">The sequence shown here is derived from an EMBL/GenBank/DDBJ whole genome shotgun (WGS) entry which is preliminary data.</text>
</comment>
<dbReference type="Proteomes" id="UP001281614">
    <property type="component" value="Unassembled WGS sequence"/>
</dbReference>
<proteinExistence type="predicted"/>
<keyword evidence="2" id="KW-0732">Signal</keyword>
<keyword evidence="4" id="KW-1185">Reference proteome</keyword>
<dbReference type="AlphaFoldDB" id="A0AAD9Y1A9"/>
<dbReference type="EMBL" id="VYYT01000499">
    <property type="protein sequence ID" value="KAK2733537.1"/>
    <property type="molecule type" value="Genomic_DNA"/>
</dbReference>
<feature type="compositionally biased region" description="Basic and acidic residues" evidence="1">
    <location>
        <begin position="209"/>
        <end position="228"/>
    </location>
</feature>
<feature type="region of interest" description="Disordered" evidence="1">
    <location>
        <begin position="103"/>
        <end position="263"/>
    </location>
</feature>
<feature type="compositionally biased region" description="Basic and acidic residues" evidence="1">
    <location>
        <begin position="365"/>
        <end position="429"/>
    </location>
</feature>
<gene>
    <name evidence="3" type="ORF">CKAH01_08332</name>
</gene>
<feature type="region of interest" description="Disordered" evidence="1">
    <location>
        <begin position="44"/>
        <end position="78"/>
    </location>
</feature>
<feature type="compositionally biased region" description="Polar residues" evidence="1">
    <location>
        <begin position="239"/>
        <end position="254"/>
    </location>
</feature>
<evidence type="ECO:0000313" key="4">
    <source>
        <dbReference type="Proteomes" id="UP001281614"/>
    </source>
</evidence>
<name>A0AAD9Y1A9_COLKA</name>
<feature type="compositionally biased region" description="Basic and acidic residues" evidence="1">
    <location>
        <begin position="298"/>
        <end position="353"/>
    </location>
</feature>
<evidence type="ECO:0000256" key="2">
    <source>
        <dbReference type="SAM" id="SignalP"/>
    </source>
</evidence>
<feature type="region of interest" description="Disordered" evidence="1">
    <location>
        <begin position="275"/>
        <end position="448"/>
    </location>
</feature>
<evidence type="ECO:0000313" key="3">
    <source>
        <dbReference type="EMBL" id="KAK2733537.1"/>
    </source>
</evidence>
<feature type="signal peptide" evidence="2">
    <location>
        <begin position="1"/>
        <end position="18"/>
    </location>
</feature>
<sequence>MPSVKSLVLALLVSGGLAVPLHVVKRLDSQDDALSSAISSLQSRAEEIDEEAPGLQARQVNPNQPAAPAAAPPATTDDGEWEYYEVEARDLSAENLGEGEGNVLSARANNKGNSKPSSKIPPSKTDLGKQKVREKGELNDIRKDQKTQKQNANFNEQKERKEIADARARQMGANTPSAKEAARLDKNKEINELNDVKKKNQADKAALQRQKDKENKELAEIKKKEKQQSGRTGRVVETPATTNYKPKTPSSNNGKPYDPYVVGYKDPDYYYNRKRNGRFVDTPDSHITNPDVYYNQRSKSDRSTKSDQIIKDQQKNRDREDDRIRKAEYDRQRTEGKLKDQEYARQREEERIRKAQYNKQNSDSSKQRAKDDDRIRKAEYERQRTEAKLKEQEYARQKEEARIKDGQYDKKKTDELIKEQERQRERERNGYGYNHKRAVQQESKVGMM</sequence>
<feature type="compositionally biased region" description="Low complexity" evidence="1">
    <location>
        <begin position="109"/>
        <end position="124"/>
    </location>
</feature>
<feature type="compositionally biased region" description="Basic and acidic residues" evidence="1">
    <location>
        <begin position="156"/>
        <end position="168"/>
    </location>
</feature>
<feature type="compositionally biased region" description="Basic and acidic residues" evidence="1">
    <location>
        <begin position="180"/>
        <end position="202"/>
    </location>
</feature>
<evidence type="ECO:0000256" key="1">
    <source>
        <dbReference type="SAM" id="MobiDB-lite"/>
    </source>
</evidence>
<reference evidence="3" key="1">
    <citation type="submission" date="2023-02" db="EMBL/GenBank/DDBJ databases">
        <title>Colletotrichum kahawae CIFC_Que2 genome sequencing and assembly.</title>
        <authorList>
            <person name="Baroncelli R."/>
        </authorList>
    </citation>
    <scope>NUCLEOTIDE SEQUENCE</scope>
    <source>
        <strain evidence="3">CIFC_Que2</strain>
    </source>
</reference>